<accession>A0ABW8Y963</accession>
<sequence>MVQSAIYRKLLSEVSGREEELSAADLSATAQAGGMISFLQELLLRVKTQVCTSGFSDTFQEIEFFREVKPQILGKLIYYNEVYRIETASPVQGGKLYRKYCCGQLKHLKQNHYSFLDMEFYRYYRSGRTDRDAEYFRRGQLQNSTVRESFFIELDAQFSTYYDHMAARFIAQDLLYAFLLARIDPEDAEQGIPFSGELQWTGTKNALIELIYALYISGAVSHGKAGVRKISGVFQRLFKIPLGDIHHAFHRMKDRAGRRTLFIDHLREVLEEYMDRNL</sequence>
<protein>
    <submittedName>
        <fullName evidence="1">RteC domain-containing protein</fullName>
    </submittedName>
</protein>
<keyword evidence="2" id="KW-1185">Reference proteome</keyword>
<evidence type="ECO:0000313" key="2">
    <source>
        <dbReference type="Proteomes" id="UP001629059"/>
    </source>
</evidence>
<dbReference type="EMBL" id="JBELQB010000003">
    <property type="protein sequence ID" value="MFL9836744.1"/>
    <property type="molecule type" value="Genomic_DNA"/>
</dbReference>
<reference evidence="1 2" key="1">
    <citation type="submission" date="2024-06" db="EMBL/GenBank/DDBJ databases">
        <authorList>
            <person name="Kaempfer P."/>
            <person name="Viver T."/>
        </authorList>
    </citation>
    <scope>NUCLEOTIDE SEQUENCE [LARGE SCALE GENOMIC DNA]</scope>
    <source>
        <strain evidence="1 2">ST-75</strain>
    </source>
</reference>
<evidence type="ECO:0000313" key="1">
    <source>
        <dbReference type="EMBL" id="MFL9836744.1"/>
    </source>
</evidence>
<comment type="caution">
    <text evidence="1">The sequence shown here is derived from an EMBL/GenBank/DDBJ whole genome shotgun (WGS) entry which is preliminary data.</text>
</comment>
<dbReference type="Proteomes" id="UP001629059">
    <property type="component" value="Unassembled WGS sequence"/>
</dbReference>
<gene>
    <name evidence="1" type="ORF">ABS768_04490</name>
</gene>
<name>A0ABW8Y963_9FLAO</name>
<organism evidence="1 2">
    <name type="scientific">Flavobacterium rhizophilum</name>
    <dbReference type="NCBI Taxonomy" id="3163296"/>
    <lineage>
        <taxon>Bacteria</taxon>
        <taxon>Pseudomonadati</taxon>
        <taxon>Bacteroidota</taxon>
        <taxon>Flavobacteriia</taxon>
        <taxon>Flavobacteriales</taxon>
        <taxon>Flavobacteriaceae</taxon>
        <taxon>Flavobacterium</taxon>
    </lineage>
</organism>
<proteinExistence type="predicted"/>
<dbReference type="InterPro" id="IPR018534">
    <property type="entry name" value="Tet_reg_excision_RteC"/>
</dbReference>
<dbReference type="RefSeq" id="WP_408073774.1">
    <property type="nucleotide sequence ID" value="NZ_JBELQB010000003.1"/>
</dbReference>
<dbReference type="Pfam" id="PF09357">
    <property type="entry name" value="RteC"/>
    <property type="match status" value="1"/>
</dbReference>